<dbReference type="EMBL" id="LATX01002387">
    <property type="protein sequence ID" value="KTB30392.1"/>
    <property type="molecule type" value="Genomic_DNA"/>
</dbReference>
<dbReference type="Proteomes" id="UP000054988">
    <property type="component" value="Unassembled WGS sequence"/>
</dbReference>
<evidence type="ECO:0008006" key="3">
    <source>
        <dbReference type="Google" id="ProtNLM"/>
    </source>
</evidence>
<proteinExistence type="predicted"/>
<gene>
    <name evidence="1" type="ORF">WG66_17048</name>
</gene>
<evidence type="ECO:0000313" key="1">
    <source>
        <dbReference type="EMBL" id="KTB30392.1"/>
    </source>
</evidence>
<comment type="caution">
    <text evidence="1">The sequence shown here is derived from an EMBL/GenBank/DDBJ whole genome shotgun (WGS) entry which is preliminary data.</text>
</comment>
<protein>
    <recommendedName>
        <fullName evidence="3">Protein kinase domain-containing protein</fullName>
    </recommendedName>
</protein>
<name>A0A0W0F290_MONRR</name>
<reference evidence="1 2" key="1">
    <citation type="submission" date="2015-12" db="EMBL/GenBank/DDBJ databases">
        <title>Draft genome sequence of Moniliophthora roreri, the causal agent of frosty pod rot of cacao.</title>
        <authorList>
            <person name="Aime M.C."/>
            <person name="Diaz-Valderrama J.R."/>
            <person name="Kijpornyongpan T."/>
            <person name="Phillips-Mora W."/>
        </authorList>
    </citation>
    <scope>NUCLEOTIDE SEQUENCE [LARGE SCALE GENOMIC DNA]</scope>
    <source>
        <strain evidence="1 2">MCA 2952</strain>
    </source>
</reference>
<sequence>MAFLQGSSNFAIHGGQFTNVQGSQHNYYGGVVVQQAAEKEWTMWDEYKRLRMSDIHLTRLVDGAGAARRDADLERGQRLRAHRIISVARVSGEKEDKEFLHVQYHGQDAYQEFERNFKQFSSIKHPYVAQLFGYNDNRHGFPALIFYDALIPLERIIYTRGRRSSILNIYFSYQLAMQQTLTDGHGHASMDELWVEPRSGALCRGPRIHIPLKGRQVAGPIVNPIRPESPTNHYFSPLYVQTYSDMQIVLEYLIRTLSTRNILDGIDHIGAHTTTVSLVDEAVVSMLRSFTAIYYRGDYRRTIAKWAKAEHQAPHQLSMASDIPDTIRKTQIVMTDGSIRFTVNLRDAPQLRRICAIYAMQDRRMLVYSWLTQAHYMFGQLGIPKDEWEDYSTFHAFDLKLHRIRDHARPKGHRNIGWPTSPVYLFIRPIPQSSDDDEIWEYWAKGRKYYWSFDDTGMRDQEISDIVEISLGLPSFTSEISAFYRRWDCEAYEAVEKLHSVLGFDSATTDLARSLGLPFFHVIGNEDRFEDCDEDSMATISDILDSYNVTEEVVNLSVSDSEDIDSEEEIVVYPRRRLGSE</sequence>
<accession>A0A0W0F290</accession>
<evidence type="ECO:0000313" key="2">
    <source>
        <dbReference type="Proteomes" id="UP000054988"/>
    </source>
</evidence>
<organism evidence="1 2">
    <name type="scientific">Moniliophthora roreri</name>
    <name type="common">Frosty pod rot fungus</name>
    <name type="synonym">Monilia roreri</name>
    <dbReference type="NCBI Taxonomy" id="221103"/>
    <lineage>
        <taxon>Eukaryota</taxon>
        <taxon>Fungi</taxon>
        <taxon>Dikarya</taxon>
        <taxon>Basidiomycota</taxon>
        <taxon>Agaricomycotina</taxon>
        <taxon>Agaricomycetes</taxon>
        <taxon>Agaricomycetidae</taxon>
        <taxon>Agaricales</taxon>
        <taxon>Marasmiineae</taxon>
        <taxon>Marasmiaceae</taxon>
        <taxon>Moniliophthora</taxon>
    </lineage>
</organism>
<dbReference type="AlphaFoldDB" id="A0A0W0F290"/>